<organism evidence="5 6">
    <name type="scientific">Falsiruegeria litorea R37</name>
    <dbReference type="NCBI Taxonomy" id="1200284"/>
    <lineage>
        <taxon>Bacteria</taxon>
        <taxon>Pseudomonadati</taxon>
        <taxon>Pseudomonadota</taxon>
        <taxon>Alphaproteobacteria</taxon>
        <taxon>Rhodobacterales</taxon>
        <taxon>Roseobacteraceae</taxon>
        <taxon>Falsiruegeria</taxon>
    </lineage>
</organism>
<keyword evidence="6" id="KW-1185">Reference proteome</keyword>
<proteinExistence type="predicted"/>
<dbReference type="AlphaFoldDB" id="A0A1Y5RQ47"/>
<keyword evidence="2" id="KW-0238">DNA-binding</keyword>
<dbReference type="PANTHER" id="PTHR46796:SF12">
    <property type="entry name" value="HTH-TYPE DNA-BINDING TRANSCRIPTIONAL ACTIVATOR EUTR"/>
    <property type="match status" value="1"/>
</dbReference>
<dbReference type="InterPro" id="IPR018060">
    <property type="entry name" value="HTH_AraC"/>
</dbReference>
<dbReference type="PROSITE" id="PS00041">
    <property type="entry name" value="HTH_ARAC_FAMILY_1"/>
    <property type="match status" value="1"/>
</dbReference>
<keyword evidence="3" id="KW-0804">Transcription</keyword>
<dbReference type="EMBL" id="FWFO01000001">
    <property type="protein sequence ID" value="SLN20007.1"/>
    <property type="molecule type" value="Genomic_DNA"/>
</dbReference>
<evidence type="ECO:0000256" key="2">
    <source>
        <dbReference type="ARBA" id="ARBA00023125"/>
    </source>
</evidence>
<dbReference type="InterPro" id="IPR018062">
    <property type="entry name" value="HTH_AraC-typ_CS"/>
</dbReference>
<name>A0A1Y5RQ47_9RHOB</name>
<evidence type="ECO:0000313" key="5">
    <source>
        <dbReference type="EMBL" id="SLN20007.1"/>
    </source>
</evidence>
<dbReference type="SMART" id="SM00342">
    <property type="entry name" value="HTH_ARAC"/>
    <property type="match status" value="1"/>
</dbReference>
<dbReference type="GO" id="GO:0003700">
    <property type="term" value="F:DNA-binding transcription factor activity"/>
    <property type="evidence" value="ECO:0007669"/>
    <property type="project" value="InterPro"/>
</dbReference>
<dbReference type="PROSITE" id="PS01124">
    <property type="entry name" value="HTH_ARAC_FAMILY_2"/>
    <property type="match status" value="1"/>
</dbReference>
<reference evidence="5 6" key="1">
    <citation type="submission" date="2017-03" db="EMBL/GenBank/DDBJ databases">
        <authorList>
            <person name="Afonso C.L."/>
            <person name="Miller P.J."/>
            <person name="Scott M.A."/>
            <person name="Spackman E."/>
            <person name="Goraichik I."/>
            <person name="Dimitrov K.M."/>
            <person name="Suarez D.L."/>
            <person name="Swayne D.E."/>
        </authorList>
    </citation>
    <scope>NUCLEOTIDE SEQUENCE [LARGE SCALE GENOMIC DNA]</scope>
    <source>
        <strain evidence="5 6">CECT 7639</strain>
    </source>
</reference>
<dbReference type="InterPro" id="IPR050204">
    <property type="entry name" value="AraC_XylS_family_regulators"/>
</dbReference>
<dbReference type="Proteomes" id="UP000193077">
    <property type="component" value="Unassembled WGS sequence"/>
</dbReference>
<feature type="domain" description="HTH araC/xylS-type" evidence="4">
    <location>
        <begin position="184"/>
        <end position="284"/>
    </location>
</feature>
<keyword evidence="1" id="KW-0805">Transcription regulation</keyword>
<evidence type="ECO:0000259" key="4">
    <source>
        <dbReference type="PROSITE" id="PS01124"/>
    </source>
</evidence>
<dbReference type="Pfam" id="PF12833">
    <property type="entry name" value="HTH_18"/>
    <property type="match status" value="1"/>
</dbReference>
<accession>A0A1Y5RQ47</accession>
<gene>
    <name evidence="5" type="primary">rhaS</name>
    <name evidence="5" type="ORF">TRL7639_00476</name>
</gene>
<evidence type="ECO:0000256" key="1">
    <source>
        <dbReference type="ARBA" id="ARBA00023015"/>
    </source>
</evidence>
<evidence type="ECO:0000256" key="3">
    <source>
        <dbReference type="ARBA" id="ARBA00023163"/>
    </source>
</evidence>
<sequence length="285" mass="31731">METVQVDTGPTTSIVKTRCLPDVELLFNQETHGGVSDWLIEKGKTTVAFYHPSMMPGAWCGHEVGPDDMLVTTSDRDHFARTPHNLSMVMLTAQTDLFDRYNALPCKTRGLVSSSSNAVVPLMQAGRQLRMLLFELMLSDRIELLFDDLALQGEILCLLGTALDEASAMQQPKTRPVASFDLVQRAVRLANHSSDRIGASALASTLGVSLRVLDLAFRQELGISPGRYMLQQRLQCVRSEILQPDLDGILIKQIAIRNGFNDLGRFAQYYRRMYGELPSQTLESN</sequence>
<dbReference type="PANTHER" id="PTHR46796">
    <property type="entry name" value="HTH-TYPE TRANSCRIPTIONAL ACTIVATOR RHAS-RELATED"/>
    <property type="match status" value="1"/>
</dbReference>
<evidence type="ECO:0000313" key="6">
    <source>
        <dbReference type="Proteomes" id="UP000193077"/>
    </source>
</evidence>
<dbReference type="Gene3D" id="1.10.10.60">
    <property type="entry name" value="Homeodomain-like"/>
    <property type="match status" value="1"/>
</dbReference>
<dbReference type="GO" id="GO:0043565">
    <property type="term" value="F:sequence-specific DNA binding"/>
    <property type="evidence" value="ECO:0007669"/>
    <property type="project" value="InterPro"/>
</dbReference>
<protein>
    <submittedName>
        <fullName evidence="5">HTH-type transcriptional activator RhaS</fullName>
    </submittedName>
</protein>